<dbReference type="OrthoDB" id="5386199at2759"/>
<feature type="transmembrane region" description="Helical" evidence="1">
    <location>
        <begin position="64"/>
        <end position="83"/>
    </location>
</feature>
<dbReference type="Proteomes" id="UP000736335">
    <property type="component" value="Unassembled WGS sequence"/>
</dbReference>
<dbReference type="EMBL" id="WIUZ02000026">
    <property type="protein sequence ID" value="KAF9777896.1"/>
    <property type="molecule type" value="Genomic_DNA"/>
</dbReference>
<gene>
    <name evidence="2" type="ORF">BJ322DRAFT_517310</name>
</gene>
<dbReference type="InterPro" id="IPR045325">
    <property type="entry name" value="TMEM70/TMEM186/TMEM223"/>
</dbReference>
<dbReference type="InterPro" id="IPR009724">
    <property type="entry name" value="TMEM70"/>
</dbReference>
<feature type="transmembrane region" description="Helical" evidence="1">
    <location>
        <begin position="95"/>
        <end position="114"/>
    </location>
</feature>
<dbReference type="PANTHER" id="PTHR13281">
    <property type="entry name" value="TRANSMEMBRANE PROTEIN 70, MITOCHONDRIAL"/>
    <property type="match status" value="1"/>
</dbReference>
<dbReference type="AlphaFoldDB" id="A0A9P6H332"/>
<name>A0A9P6H332_9AGAM</name>
<proteinExistence type="predicted"/>
<keyword evidence="3" id="KW-1185">Reference proteome</keyword>
<keyword evidence="1" id="KW-1133">Transmembrane helix</keyword>
<accession>A0A9P6H332</accession>
<comment type="caution">
    <text evidence="2">The sequence shown here is derived from an EMBL/GenBank/DDBJ whole genome shotgun (WGS) entry which is preliminary data.</text>
</comment>
<dbReference type="Pfam" id="PF06979">
    <property type="entry name" value="TMEM70"/>
    <property type="match status" value="1"/>
</dbReference>
<evidence type="ECO:0000313" key="2">
    <source>
        <dbReference type="EMBL" id="KAF9777896.1"/>
    </source>
</evidence>
<evidence type="ECO:0000256" key="1">
    <source>
        <dbReference type="SAM" id="Phobius"/>
    </source>
</evidence>
<dbReference type="GO" id="GO:0031966">
    <property type="term" value="C:mitochondrial membrane"/>
    <property type="evidence" value="ECO:0007669"/>
    <property type="project" value="TreeGrafter"/>
</dbReference>
<reference evidence="2" key="1">
    <citation type="journal article" date="2020" name="Nat. Commun.">
        <title>Large-scale genome sequencing of mycorrhizal fungi provides insights into the early evolution of symbiotic traits.</title>
        <authorList>
            <person name="Miyauchi S."/>
            <person name="Kiss E."/>
            <person name="Kuo A."/>
            <person name="Drula E."/>
            <person name="Kohler A."/>
            <person name="Sanchez-Garcia M."/>
            <person name="Morin E."/>
            <person name="Andreopoulos B."/>
            <person name="Barry K.W."/>
            <person name="Bonito G."/>
            <person name="Buee M."/>
            <person name="Carver A."/>
            <person name="Chen C."/>
            <person name="Cichocki N."/>
            <person name="Clum A."/>
            <person name="Culley D."/>
            <person name="Crous P.W."/>
            <person name="Fauchery L."/>
            <person name="Girlanda M."/>
            <person name="Hayes R.D."/>
            <person name="Keri Z."/>
            <person name="LaButti K."/>
            <person name="Lipzen A."/>
            <person name="Lombard V."/>
            <person name="Magnuson J."/>
            <person name="Maillard F."/>
            <person name="Murat C."/>
            <person name="Nolan M."/>
            <person name="Ohm R.A."/>
            <person name="Pangilinan J."/>
            <person name="Pereira M.F."/>
            <person name="Perotto S."/>
            <person name="Peter M."/>
            <person name="Pfister S."/>
            <person name="Riley R."/>
            <person name="Sitrit Y."/>
            <person name="Stielow J.B."/>
            <person name="Szollosi G."/>
            <person name="Zifcakova L."/>
            <person name="Stursova M."/>
            <person name="Spatafora J.W."/>
            <person name="Tedersoo L."/>
            <person name="Vaario L.M."/>
            <person name="Yamada A."/>
            <person name="Yan M."/>
            <person name="Wang P."/>
            <person name="Xu J."/>
            <person name="Bruns T."/>
            <person name="Baldrian P."/>
            <person name="Vilgalys R."/>
            <person name="Dunand C."/>
            <person name="Henrissat B."/>
            <person name="Grigoriev I.V."/>
            <person name="Hibbett D."/>
            <person name="Nagy L.G."/>
            <person name="Martin F.M."/>
        </authorList>
    </citation>
    <scope>NUCLEOTIDE SEQUENCE</scope>
    <source>
        <strain evidence="2">UH-Tt-Lm1</strain>
    </source>
</reference>
<dbReference type="GO" id="GO:0033615">
    <property type="term" value="P:mitochondrial proton-transporting ATP synthase complex assembly"/>
    <property type="evidence" value="ECO:0007669"/>
    <property type="project" value="TreeGrafter"/>
</dbReference>
<organism evidence="2 3">
    <name type="scientific">Thelephora terrestris</name>
    <dbReference type="NCBI Taxonomy" id="56493"/>
    <lineage>
        <taxon>Eukaryota</taxon>
        <taxon>Fungi</taxon>
        <taxon>Dikarya</taxon>
        <taxon>Basidiomycota</taxon>
        <taxon>Agaricomycotina</taxon>
        <taxon>Agaricomycetes</taxon>
        <taxon>Thelephorales</taxon>
        <taxon>Thelephoraceae</taxon>
        <taxon>Thelephora</taxon>
    </lineage>
</organism>
<keyword evidence="1" id="KW-0812">Transmembrane</keyword>
<sequence length="228" mass="24962">MQPLLLRLSRPCGHGSPRLRGLSPQSPILSTRFRSLSTPPSGRESTPEVLYQGPLTKTFRRLKIFSLSSLTLSTALAPCIFIIEASGIPLSARFALAGVAITTSGLSTALIAWCGRPYVTKLQRVEKDHALQMTTLTLGLHERITNVYDTSFLKETSRAFAKWELADHIKLEGKELQQRAVAGTQETVAETTDAKGGLVGSWVVTWGENGEGTCKQIGKVNRYALFYL</sequence>
<reference evidence="2" key="2">
    <citation type="submission" date="2020-11" db="EMBL/GenBank/DDBJ databases">
        <authorList>
            <consortium name="DOE Joint Genome Institute"/>
            <person name="Kuo A."/>
            <person name="Miyauchi S."/>
            <person name="Kiss E."/>
            <person name="Drula E."/>
            <person name="Kohler A."/>
            <person name="Sanchez-Garcia M."/>
            <person name="Andreopoulos B."/>
            <person name="Barry K.W."/>
            <person name="Bonito G."/>
            <person name="Buee M."/>
            <person name="Carver A."/>
            <person name="Chen C."/>
            <person name="Cichocki N."/>
            <person name="Clum A."/>
            <person name="Culley D."/>
            <person name="Crous P.W."/>
            <person name="Fauchery L."/>
            <person name="Girlanda M."/>
            <person name="Hayes R."/>
            <person name="Keri Z."/>
            <person name="Labutti K."/>
            <person name="Lipzen A."/>
            <person name="Lombard V."/>
            <person name="Magnuson J."/>
            <person name="Maillard F."/>
            <person name="Morin E."/>
            <person name="Murat C."/>
            <person name="Nolan M."/>
            <person name="Ohm R."/>
            <person name="Pangilinan J."/>
            <person name="Pereira M."/>
            <person name="Perotto S."/>
            <person name="Peter M."/>
            <person name="Riley R."/>
            <person name="Sitrit Y."/>
            <person name="Stielow B."/>
            <person name="Szollosi G."/>
            <person name="Zifcakova L."/>
            <person name="Stursova M."/>
            <person name="Spatafora J.W."/>
            <person name="Tedersoo L."/>
            <person name="Vaario L.-M."/>
            <person name="Yamada A."/>
            <person name="Yan M."/>
            <person name="Wang P."/>
            <person name="Xu J."/>
            <person name="Bruns T."/>
            <person name="Baldrian P."/>
            <person name="Vilgalys R."/>
            <person name="Henrissat B."/>
            <person name="Grigoriev I.V."/>
            <person name="Hibbett D."/>
            <person name="Nagy L.G."/>
            <person name="Martin F.M."/>
        </authorList>
    </citation>
    <scope>NUCLEOTIDE SEQUENCE</scope>
    <source>
        <strain evidence="2">UH-Tt-Lm1</strain>
    </source>
</reference>
<evidence type="ECO:0000313" key="3">
    <source>
        <dbReference type="Proteomes" id="UP000736335"/>
    </source>
</evidence>
<protein>
    <submittedName>
        <fullName evidence="2">Uncharacterized protein</fullName>
    </submittedName>
</protein>
<keyword evidence="1" id="KW-0472">Membrane</keyword>
<dbReference type="PANTHER" id="PTHR13281:SF0">
    <property type="entry name" value="TRANSMEMBRANE PROTEIN 70, MITOCHONDRIAL"/>
    <property type="match status" value="1"/>
</dbReference>